<dbReference type="PANTHER" id="PTHR48094">
    <property type="entry name" value="PROTEIN/NUCLEIC ACID DEGLYCASE DJ-1-RELATED"/>
    <property type="match status" value="1"/>
</dbReference>
<name>A0ABR9CMC7_9HYPH</name>
<gene>
    <name evidence="2" type="ORF">IG616_09320</name>
</gene>
<comment type="caution">
    <text evidence="2">The sequence shown here is derived from an EMBL/GenBank/DDBJ whole genome shotgun (WGS) entry which is preliminary data.</text>
</comment>
<dbReference type="SUPFAM" id="SSF52317">
    <property type="entry name" value="Class I glutamine amidotransferase-like"/>
    <property type="match status" value="1"/>
</dbReference>
<protein>
    <submittedName>
        <fullName evidence="2">DJ-1/PfpI family protein</fullName>
    </submittedName>
</protein>
<dbReference type="InterPro" id="IPR029062">
    <property type="entry name" value="Class_I_gatase-like"/>
</dbReference>
<dbReference type="InterPro" id="IPR002818">
    <property type="entry name" value="DJ-1/PfpI"/>
</dbReference>
<dbReference type="EMBL" id="JACYXI010000005">
    <property type="protein sequence ID" value="MBD8891749.1"/>
    <property type="molecule type" value="Genomic_DNA"/>
</dbReference>
<reference evidence="2 3" key="2">
    <citation type="journal article" date="2021" name="Int. J. Syst. Evol. Microbiol.">
        <title>Roseibium litorale sp. nov., isolated from a tidal flat sediment and proposal for the reclassification of Labrenzia polysiphoniae as Roseibium polysiphoniae comb. nov.</title>
        <authorList>
            <person name="Liu Y."/>
            <person name="Pei T."/>
            <person name="Du J."/>
            <person name="Chao M."/>
            <person name="Deng M.R."/>
            <person name="Zhu H."/>
        </authorList>
    </citation>
    <scope>NUCLEOTIDE SEQUENCE [LARGE SCALE GENOMIC DNA]</scope>
    <source>
        <strain evidence="2 3">4C16A</strain>
    </source>
</reference>
<proteinExistence type="predicted"/>
<evidence type="ECO:0000313" key="2">
    <source>
        <dbReference type="EMBL" id="MBD8891749.1"/>
    </source>
</evidence>
<evidence type="ECO:0000259" key="1">
    <source>
        <dbReference type="Pfam" id="PF01965"/>
    </source>
</evidence>
<accession>A0ABR9CMC7</accession>
<sequence length="196" mass="20102">MKRIAIALTNDFADWECALVSAAARSYLGAQVTTASPDGNPVTSMGGLKVLPDCSYSNLKPDDFDALLIPGGLSWEKGTAPDFSRMINAFQSAGKVVGGICAAASAVAGSGAVNTLRHTGNSLESHQKYAGYKGEALFQSQAAAVQDGGIVTAPGTAPITFAAEVMKALGLWVPEAEAVIAQFAGEHLERAPASAM</sequence>
<dbReference type="Gene3D" id="3.40.50.880">
    <property type="match status" value="1"/>
</dbReference>
<dbReference type="InterPro" id="IPR050325">
    <property type="entry name" value="Prot/Nucl_acid_deglycase"/>
</dbReference>
<dbReference type="RefSeq" id="WP_192147895.1">
    <property type="nucleotide sequence ID" value="NZ_JACYXI010000005.1"/>
</dbReference>
<feature type="domain" description="DJ-1/PfpI" evidence="1">
    <location>
        <begin position="2"/>
        <end position="167"/>
    </location>
</feature>
<dbReference type="Pfam" id="PF01965">
    <property type="entry name" value="DJ-1_PfpI"/>
    <property type="match status" value="1"/>
</dbReference>
<dbReference type="Proteomes" id="UP000632063">
    <property type="component" value="Unassembled WGS sequence"/>
</dbReference>
<evidence type="ECO:0000313" key="3">
    <source>
        <dbReference type="Proteomes" id="UP000632063"/>
    </source>
</evidence>
<dbReference type="PANTHER" id="PTHR48094:SF19">
    <property type="entry name" value="DJ-1_PFPI DOMAIN-CONTAINING PROTEIN"/>
    <property type="match status" value="1"/>
</dbReference>
<reference evidence="3" key="1">
    <citation type="submission" date="2020-09" db="EMBL/GenBank/DDBJ databases">
        <title>The genome sequence of strain Labrenzia suaedae 4C16A.</title>
        <authorList>
            <person name="Liu Y."/>
        </authorList>
    </citation>
    <scope>NUCLEOTIDE SEQUENCE [LARGE SCALE GENOMIC DNA]</scope>
    <source>
        <strain evidence="3">4C16A</strain>
    </source>
</reference>
<keyword evidence="3" id="KW-1185">Reference proteome</keyword>
<organism evidence="2 3">
    <name type="scientific">Roseibium litorale</name>
    <dbReference type="NCBI Taxonomy" id="2803841"/>
    <lineage>
        <taxon>Bacteria</taxon>
        <taxon>Pseudomonadati</taxon>
        <taxon>Pseudomonadota</taxon>
        <taxon>Alphaproteobacteria</taxon>
        <taxon>Hyphomicrobiales</taxon>
        <taxon>Stappiaceae</taxon>
        <taxon>Roseibium</taxon>
    </lineage>
</organism>